<dbReference type="AlphaFoldDB" id="A0A5M9J3Q0"/>
<gene>
    <name evidence="1" type="ORF">EYC84_011661</name>
</gene>
<dbReference type="GO" id="GO:0016799">
    <property type="term" value="F:hydrolase activity, hydrolyzing N-glycosyl compounds"/>
    <property type="evidence" value="ECO:0007669"/>
    <property type="project" value="InterPro"/>
</dbReference>
<dbReference type="EMBL" id="VICG01000016">
    <property type="protein sequence ID" value="KAA8563638.1"/>
    <property type="molecule type" value="Genomic_DNA"/>
</dbReference>
<evidence type="ECO:0000313" key="2">
    <source>
        <dbReference type="Proteomes" id="UP000322873"/>
    </source>
</evidence>
<comment type="caution">
    <text evidence="1">The sequence shown here is derived from an EMBL/GenBank/DDBJ whole genome shotgun (WGS) entry which is preliminary data.</text>
</comment>
<dbReference type="Gene3D" id="3.90.245.10">
    <property type="entry name" value="Ribonucleoside hydrolase-like"/>
    <property type="match status" value="2"/>
</dbReference>
<dbReference type="VEuPathDB" id="FungiDB:MFRU_052g00160"/>
<sequence>MSSNNSPAVPNGLKAEQIAIYQEIIRAVKSRPKDFEIPHVLVITDIGKDYDDLTAMMVLKELHRLGAIKLQGFIANLAPAYKRVILQGAYHLESDPNTPHPCDPKHPLCSAVLKPEHVANNDWNWPDAEEFHAFLDQQRIPSVVYTRNAAFETPLTHTIFKDLAATGHRLGVTLYDIEKPQNLAFYAGACRTPPALPGRDQEWFLANRSTFYENHPQTHPLEPDQTQILRLY</sequence>
<keyword evidence="2" id="KW-1185">Reference proteome</keyword>
<name>A0A5M9J3Q0_MONFR</name>
<evidence type="ECO:0000313" key="1">
    <source>
        <dbReference type="EMBL" id="KAA8563638.1"/>
    </source>
</evidence>
<reference evidence="1 2" key="1">
    <citation type="submission" date="2019-06" db="EMBL/GenBank/DDBJ databases">
        <title>Genome Sequence of the Brown Rot Fungal Pathogen Monilinia fructicola.</title>
        <authorList>
            <person name="De Miccolis Angelini R.M."/>
            <person name="Landi L."/>
            <person name="Abate D."/>
            <person name="Pollastro S."/>
            <person name="Romanazzi G."/>
            <person name="Faretra F."/>
        </authorList>
    </citation>
    <scope>NUCLEOTIDE SEQUENCE [LARGE SCALE GENOMIC DNA]</scope>
    <source>
        <strain evidence="1 2">Mfrc123</strain>
    </source>
</reference>
<protein>
    <recommendedName>
        <fullName evidence="3">Inosine/uridine-preferring nucleoside hydrolase domain-containing protein</fullName>
    </recommendedName>
</protein>
<evidence type="ECO:0008006" key="3">
    <source>
        <dbReference type="Google" id="ProtNLM"/>
    </source>
</evidence>
<dbReference type="InterPro" id="IPR036452">
    <property type="entry name" value="Ribo_hydro-like"/>
</dbReference>
<proteinExistence type="predicted"/>
<organism evidence="1 2">
    <name type="scientific">Monilinia fructicola</name>
    <name type="common">Brown rot fungus</name>
    <name type="synonym">Ciboria fructicola</name>
    <dbReference type="NCBI Taxonomy" id="38448"/>
    <lineage>
        <taxon>Eukaryota</taxon>
        <taxon>Fungi</taxon>
        <taxon>Dikarya</taxon>
        <taxon>Ascomycota</taxon>
        <taxon>Pezizomycotina</taxon>
        <taxon>Leotiomycetes</taxon>
        <taxon>Helotiales</taxon>
        <taxon>Sclerotiniaceae</taxon>
        <taxon>Monilinia</taxon>
    </lineage>
</organism>
<dbReference type="Proteomes" id="UP000322873">
    <property type="component" value="Unassembled WGS sequence"/>
</dbReference>
<accession>A0A5M9J3Q0</accession>